<dbReference type="Pfam" id="PF01843">
    <property type="entry name" value="DIL"/>
    <property type="match status" value="1"/>
</dbReference>
<protein>
    <submittedName>
        <fullName evidence="4">Ras interacting protein 1</fullName>
    </submittedName>
</protein>
<dbReference type="GO" id="GO:0007165">
    <property type="term" value="P:signal transduction"/>
    <property type="evidence" value="ECO:0007669"/>
    <property type="project" value="InterPro"/>
</dbReference>
<dbReference type="CDD" id="cd15472">
    <property type="entry name" value="Myo5p-like_CBD_Rasip1"/>
    <property type="match status" value="1"/>
</dbReference>
<feature type="domain" description="Dilute" evidence="3">
    <location>
        <begin position="629"/>
        <end position="926"/>
    </location>
</feature>
<evidence type="ECO:0000256" key="1">
    <source>
        <dbReference type="SAM" id="MobiDB-lite"/>
    </source>
</evidence>
<dbReference type="PANTHER" id="PTHR16027:SF12">
    <property type="entry name" value="RAS-INTERACTING PROTEIN 1"/>
    <property type="match status" value="1"/>
</dbReference>
<dbReference type="SUPFAM" id="SSF49879">
    <property type="entry name" value="SMAD/FHA domain"/>
    <property type="match status" value="1"/>
</dbReference>
<dbReference type="GO" id="GO:0035024">
    <property type="term" value="P:negative regulation of Rho protein signal transduction"/>
    <property type="evidence" value="ECO:0007669"/>
    <property type="project" value="TreeGrafter"/>
</dbReference>
<dbReference type="InterPro" id="IPR002710">
    <property type="entry name" value="Dilute_dom"/>
</dbReference>
<feature type="compositionally biased region" description="Basic and acidic residues" evidence="1">
    <location>
        <begin position="248"/>
        <end position="263"/>
    </location>
</feature>
<dbReference type="Ensembl" id="ENSSFOT00015002721.2">
    <property type="protein sequence ID" value="ENSSFOP00015002676.2"/>
    <property type="gene ID" value="ENSSFOG00015001722.2"/>
</dbReference>
<reference evidence="4" key="2">
    <citation type="submission" date="2025-08" db="UniProtKB">
        <authorList>
            <consortium name="Ensembl"/>
        </authorList>
    </citation>
    <scope>IDENTIFICATION</scope>
</reference>
<dbReference type="Gene3D" id="3.10.20.90">
    <property type="entry name" value="Phosphatidylinositol 3-kinase Catalytic Subunit, Chain A, domain 1"/>
    <property type="match status" value="1"/>
</dbReference>
<reference evidence="4 5" key="1">
    <citation type="submission" date="2019-04" db="EMBL/GenBank/DDBJ databases">
        <authorList>
            <consortium name="Wellcome Sanger Institute Data Sharing"/>
        </authorList>
    </citation>
    <scope>NUCLEOTIDE SEQUENCE [LARGE SCALE GENOMIC DNA]</scope>
</reference>
<dbReference type="GeneTree" id="ENSGT00940000160072"/>
<evidence type="ECO:0000313" key="4">
    <source>
        <dbReference type="Ensembl" id="ENSSFOP00015002676.2"/>
    </source>
</evidence>
<gene>
    <name evidence="4" type="primary">rasip1</name>
</gene>
<feature type="region of interest" description="Disordered" evidence="1">
    <location>
        <begin position="728"/>
        <end position="758"/>
    </location>
</feature>
<feature type="compositionally biased region" description="Polar residues" evidence="1">
    <location>
        <begin position="57"/>
        <end position="67"/>
    </location>
</feature>
<dbReference type="Proteomes" id="UP000694397">
    <property type="component" value="Chromosome 18"/>
</dbReference>
<dbReference type="GO" id="GO:0001525">
    <property type="term" value="P:angiogenesis"/>
    <property type="evidence" value="ECO:0007669"/>
    <property type="project" value="TreeGrafter"/>
</dbReference>
<dbReference type="AlphaFoldDB" id="A0A8C9QU67"/>
<dbReference type="InterPro" id="IPR052072">
    <property type="entry name" value="Vascular_dev_regulator"/>
</dbReference>
<feature type="compositionally biased region" description="Basic and acidic residues" evidence="1">
    <location>
        <begin position="729"/>
        <end position="739"/>
    </location>
</feature>
<proteinExistence type="predicted"/>
<dbReference type="GO" id="GO:0051020">
    <property type="term" value="F:GTPase binding"/>
    <property type="evidence" value="ECO:0007669"/>
    <property type="project" value="TreeGrafter"/>
</dbReference>
<dbReference type="SMART" id="SM01132">
    <property type="entry name" value="DIL"/>
    <property type="match status" value="1"/>
</dbReference>
<dbReference type="InterPro" id="IPR037983">
    <property type="entry name" value="CBD_Rasip1/Radil"/>
</dbReference>
<dbReference type="InterPro" id="IPR000159">
    <property type="entry name" value="RA_dom"/>
</dbReference>
<name>A0A8C9QU67_SCLFO</name>
<dbReference type="PANTHER" id="PTHR16027">
    <property type="entry name" value="DILUTE DOMAIN-CONTAINING PROTEIN YPR089W"/>
    <property type="match status" value="1"/>
</dbReference>
<feature type="compositionally biased region" description="Low complexity" evidence="1">
    <location>
        <begin position="34"/>
        <end position="46"/>
    </location>
</feature>
<dbReference type="PROSITE" id="PS50200">
    <property type="entry name" value="RA"/>
    <property type="match status" value="1"/>
</dbReference>
<dbReference type="PROSITE" id="PS51126">
    <property type="entry name" value="DILUTE"/>
    <property type="match status" value="1"/>
</dbReference>
<reference evidence="4" key="3">
    <citation type="submission" date="2025-09" db="UniProtKB">
        <authorList>
            <consortium name="Ensembl"/>
        </authorList>
    </citation>
    <scope>IDENTIFICATION</scope>
</reference>
<dbReference type="GO" id="GO:0005911">
    <property type="term" value="C:cell-cell junction"/>
    <property type="evidence" value="ECO:0007669"/>
    <property type="project" value="TreeGrafter"/>
</dbReference>
<feature type="compositionally biased region" description="Basic and acidic residues" evidence="1">
    <location>
        <begin position="283"/>
        <end position="299"/>
    </location>
</feature>
<feature type="region of interest" description="Disordered" evidence="1">
    <location>
        <begin position="248"/>
        <end position="333"/>
    </location>
</feature>
<sequence>MEESESSRFRKLPVGLWINSPRKHFAKLGARWPSASSVKSTTSSDAHSIHEIPSGPSAPSTSLCISTPSLAPPSPSPSPAFLRPRPAQPQSRAKRLSHLFLRGRSNSDRDRAIGDREREVWAHSATPSSHHYLPPASSSAPGLIKLYGDALSSGANYRSLLANVHSTAKQLISQISTSFIKPLHKPSPADFLLCDVIGRPVQQPDGAVQWHTECRRTVASWECPLLLIDMWRPKDGFERRFEIQKREDYEREEREKEQDRDGDSYAGVRWRRSRMASGGVPEDSERGHRGRNTELRRSISDMNLSLRRRQGNHASNDSRHMGSVPGNGAGLQDRKNIVSMIATDSAEVRKRGRGGRTGRNAVSCDLEVMSQSLILPPTDCPYFLLLQGYDQSKDFVLYIMSGHMHVFGRKPTFREREKDRERERKGTKPLKVDTFLTAPDLLSRHLLVRRDSALPGQPDKKALVRPFRGGAVTHNGMALYREAELKSGDLLGLGSHFLFLYRDPRIVPAPPLALPLPWQPDSSSSGSGSLADKQEGLRQYLGSTEALLRFHPKHADALLQEIISKNSLPDSGCGALAPAYLLSVMIDYASKHLDPALMPQLLLKAASQIKGIVWDKVKEFGDHSTEQEADANIENIEKVSSDLRPLMFWMSNATELLNFFQVKVEAMEKEWEFEDPGDPVLSADLDSCSEALSQLDDVIMHTFQHCVYHLTKTLYSFLPALLDTNPFSSDEKDKDKEGLGEQGEGEGTGESPEDDVSALPPTVAGLVEVYRRSLLLTREACLSPPLTSQTFGYLFFFTNTSLLNTLLERDSLFSWSRAVQIRTNLDLVLDWLQGVGLGDVASEFLKKLSMTVNFLCIPKTRLIQSSWSSLQEDHPLLSSAQLHHLLMHYKLGPARAPPALWTPPPGTELGGDIFESFLDHPPLILPNETPRLDVTQPIPSPELQQEITRLRSFLWGLDQDELPANQRTRL</sequence>
<dbReference type="InterPro" id="IPR008984">
    <property type="entry name" value="SMAD_FHA_dom_sf"/>
</dbReference>
<dbReference type="Gene3D" id="2.60.200.20">
    <property type="match status" value="1"/>
</dbReference>
<evidence type="ECO:0000259" key="3">
    <source>
        <dbReference type="PROSITE" id="PS51126"/>
    </source>
</evidence>
<accession>A0A8C9QU67</accession>
<feature type="region of interest" description="Disordered" evidence="1">
    <location>
        <begin position="29"/>
        <end position="93"/>
    </location>
</feature>
<evidence type="ECO:0000313" key="5">
    <source>
        <dbReference type="Proteomes" id="UP000694397"/>
    </source>
</evidence>
<feature type="domain" description="Ras-associating" evidence="2">
    <location>
        <begin position="140"/>
        <end position="248"/>
    </location>
</feature>
<keyword evidence="5" id="KW-1185">Reference proteome</keyword>
<dbReference type="CDD" id="cd22734">
    <property type="entry name" value="FHA_RAIN"/>
    <property type="match status" value="1"/>
</dbReference>
<dbReference type="InterPro" id="IPR029071">
    <property type="entry name" value="Ubiquitin-like_domsf"/>
</dbReference>
<evidence type="ECO:0000259" key="2">
    <source>
        <dbReference type="PROSITE" id="PS50200"/>
    </source>
</evidence>
<organism evidence="4 5">
    <name type="scientific">Scleropages formosus</name>
    <name type="common">Asian bonytongue</name>
    <name type="synonym">Osteoglossum formosum</name>
    <dbReference type="NCBI Taxonomy" id="113540"/>
    <lineage>
        <taxon>Eukaryota</taxon>
        <taxon>Metazoa</taxon>
        <taxon>Chordata</taxon>
        <taxon>Craniata</taxon>
        <taxon>Vertebrata</taxon>
        <taxon>Euteleostomi</taxon>
        <taxon>Actinopterygii</taxon>
        <taxon>Neopterygii</taxon>
        <taxon>Teleostei</taxon>
        <taxon>Osteoglossocephala</taxon>
        <taxon>Osteoglossomorpha</taxon>
        <taxon>Osteoglossiformes</taxon>
        <taxon>Osteoglossidae</taxon>
        <taxon>Scleropages</taxon>
    </lineage>
</organism>
<dbReference type="SUPFAM" id="SSF54236">
    <property type="entry name" value="Ubiquitin-like"/>
    <property type="match status" value="1"/>
</dbReference>